<sequence>MLTVAVLVALLLTMTLADLAPALLPDGPGPAAVAPTR</sequence>
<dbReference type="Proteomes" id="UP000198386">
    <property type="component" value="Unassembled WGS sequence"/>
</dbReference>
<keyword evidence="2" id="KW-1185">Reference proteome</keyword>
<accession>A0A239BBW3</accession>
<gene>
    <name evidence="1" type="ORF">SAMN04488107_1024</name>
</gene>
<dbReference type="EMBL" id="FZOH01000002">
    <property type="protein sequence ID" value="SNS04493.1"/>
    <property type="molecule type" value="Genomic_DNA"/>
</dbReference>
<dbReference type="AlphaFoldDB" id="A0A239BBW3"/>
<organism evidence="1 2">
    <name type="scientific">Geodermatophilus saharensis</name>
    <dbReference type="NCBI Taxonomy" id="1137994"/>
    <lineage>
        <taxon>Bacteria</taxon>
        <taxon>Bacillati</taxon>
        <taxon>Actinomycetota</taxon>
        <taxon>Actinomycetes</taxon>
        <taxon>Geodermatophilales</taxon>
        <taxon>Geodermatophilaceae</taxon>
        <taxon>Geodermatophilus</taxon>
    </lineage>
</organism>
<name>A0A239BBW3_9ACTN</name>
<evidence type="ECO:0000313" key="2">
    <source>
        <dbReference type="Proteomes" id="UP000198386"/>
    </source>
</evidence>
<reference evidence="2" key="1">
    <citation type="submission" date="2017-06" db="EMBL/GenBank/DDBJ databases">
        <authorList>
            <person name="Varghese N."/>
            <person name="Submissions S."/>
        </authorList>
    </citation>
    <scope>NUCLEOTIDE SEQUENCE [LARGE SCALE GENOMIC DNA]</scope>
    <source>
        <strain evidence="2">DSM 45423</strain>
    </source>
</reference>
<evidence type="ECO:0000313" key="1">
    <source>
        <dbReference type="EMBL" id="SNS04493.1"/>
    </source>
</evidence>
<proteinExistence type="predicted"/>
<protein>
    <submittedName>
        <fullName evidence="1">Uncharacterized protein</fullName>
    </submittedName>
</protein>